<reference evidence="2" key="1">
    <citation type="submission" date="2017-07" db="EMBL/GenBank/DDBJ databases">
        <title>Taro Niue Genome Assembly and Annotation.</title>
        <authorList>
            <person name="Atibalentja N."/>
            <person name="Keating K."/>
            <person name="Fields C.J."/>
        </authorList>
    </citation>
    <scope>NUCLEOTIDE SEQUENCE</scope>
    <source>
        <strain evidence="2">Niue_2</strain>
        <tissue evidence="2">Leaf</tissue>
    </source>
</reference>
<dbReference type="AlphaFoldDB" id="A0A843TNP1"/>
<comment type="caution">
    <text evidence="2">The sequence shown here is derived from an EMBL/GenBank/DDBJ whole genome shotgun (WGS) entry which is preliminary data.</text>
</comment>
<proteinExistence type="predicted"/>
<sequence length="296" mass="32445">MAAKKVFEEFKPIFGEAMAERDSGPVAAPSALLRPFVFYVHALDPYRLEIAATDFCSHALERVLTVQDVEDLRDETGVGSSCSEFVDYLVASLSSDNVKLVVGGFTKLVAHKSKGMPRVSLSLNKLVGSSANDVMGNLSLALYRSFREKHGEVVKGCGIFLDENITFLLLRTTAVSTVGKVVALGKELHYVILQIIVVLGRTYFSPQEKTECLQKQLDSHSFKRKASRPKSSDKAVTVSELSNVEPLVNSEVQQPSEGPTDKDTSSMKASQRVVPAYRRAKVRGALLQDTDDNDDD</sequence>
<dbReference type="Proteomes" id="UP000652761">
    <property type="component" value="Unassembled WGS sequence"/>
</dbReference>
<keyword evidence="3" id="KW-1185">Reference proteome</keyword>
<protein>
    <submittedName>
        <fullName evidence="2">Uncharacterized protein</fullName>
    </submittedName>
</protein>
<evidence type="ECO:0000313" key="3">
    <source>
        <dbReference type="Proteomes" id="UP000652761"/>
    </source>
</evidence>
<dbReference type="EMBL" id="NMUH01000089">
    <property type="protein sequence ID" value="MQL71124.1"/>
    <property type="molecule type" value="Genomic_DNA"/>
</dbReference>
<accession>A0A843TNP1</accession>
<dbReference type="PANTHER" id="PTHR35770:SF1">
    <property type="entry name" value="U2 SMALL NUCLEAR RIBONUCLEOPROTEIN AUXILIARY FACTOR-LIKE PROTEIN"/>
    <property type="match status" value="1"/>
</dbReference>
<organism evidence="2 3">
    <name type="scientific">Colocasia esculenta</name>
    <name type="common">Wild taro</name>
    <name type="synonym">Arum esculentum</name>
    <dbReference type="NCBI Taxonomy" id="4460"/>
    <lineage>
        <taxon>Eukaryota</taxon>
        <taxon>Viridiplantae</taxon>
        <taxon>Streptophyta</taxon>
        <taxon>Embryophyta</taxon>
        <taxon>Tracheophyta</taxon>
        <taxon>Spermatophyta</taxon>
        <taxon>Magnoliopsida</taxon>
        <taxon>Liliopsida</taxon>
        <taxon>Araceae</taxon>
        <taxon>Aroideae</taxon>
        <taxon>Colocasieae</taxon>
        <taxon>Colocasia</taxon>
    </lineage>
</organism>
<evidence type="ECO:0000256" key="1">
    <source>
        <dbReference type="SAM" id="MobiDB-lite"/>
    </source>
</evidence>
<dbReference type="OrthoDB" id="775087at2759"/>
<evidence type="ECO:0000313" key="2">
    <source>
        <dbReference type="EMBL" id="MQL71124.1"/>
    </source>
</evidence>
<feature type="region of interest" description="Disordered" evidence="1">
    <location>
        <begin position="223"/>
        <end position="296"/>
    </location>
</feature>
<dbReference type="PANTHER" id="PTHR35770">
    <property type="entry name" value="U2 SMALL NUCLEAR RIBONUCLEOPROTEIN AUXILIARY FACTOR-LIKE PROTEIN"/>
    <property type="match status" value="1"/>
</dbReference>
<name>A0A843TNP1_COLES</name>
<gene>
    <name evidence="2" type="ORF">Taro_003487</name>
</gene>